<evidence type="ECO:0000313" key="2">
    <source>
        <dbReference type="Proteomes" id="UP001314170"/>
    </source>
</evidence>
<sequence>MVPIERDVIRDGNFHLGIIRLLANGGRSIMVVRDRICTRSASSFGLANQPPTQDIVIWPELLIAGTKNLQGELIHRKPLFSNIRKHKCKDIKPHFLIHWKRAEKANSKANIMANR</sequence>
<proteinExistence type="predicted"/>
<dbReference type="AlphaFoldDB" id="A0AAV1R4I0"/>
<evidence type="ECO:0000313" key="1">
    <source>
        <dbReference type="EMBL" id="CAK7328234.1"/>
    </source>
</evidence>
<dbReference type="Proteomes" id="UP001314170">
    <property type="component" value="Unassembled WGS sequence"/>
</dbReference>
<name>A0AAV1R4I0_9ROSI</name>
<keyword evidence="2" id="KW-1185">Reference proteome</keyword>
<organism evidence="1 2">
    <name type="scientific">Dovyalis caffra</name>
    <dbReference type="NCBI Taxonomy" id="77055"/>
    <lineage>
        <taxon>Eukaryota</taxon>
        <taxon>Viridiplantae</taxon>
        <taxon>Streptophyta</taxon>
        <taxon>Embryophyta</taxon>
        <taxon>Tracheophyta</taxon>
        <taxon>Spermatophyta</taxon>
        <taxon>Magnoliopsida</taxon>
        <taxon>eudicotyledons</taxon>
        <taxon>Gunneridae</taxon>
        <taxon>Pentapetalae</taxon>
        <taxon>rosids</taxon>
        <taxon>fabids</taxon>
        <taxon>Malpighiales</taxon>
        <taxon>Salicaceae</taxon>
        <taxon>Flacourtieae</taxon>
        <taxon>Dovyalis</taxon>
    </lineage>
</organism>
<reference evidence="1 2" key="1">
    <citation type="submission" date="2024-01" db="EMBL/GenBank/DDBJ databases">
        <authorList>
            <person name="Waweru B."/>
        </authorList>
    </citation>
    <scope>NUCLEOTIDE SEQUENCE [LARGE SCALE GENOMIC DNA]</scope>
</reference>
<protein>
    <submittedName>
        <fullName evidence="1">Uncharacterized protein</fullName>
    </submittedName>
</protein>
<comment type="caution">
    <text evidence="1">The sequence shown here is derived from an EMBL/GenBank/DDBJ whole genome shotgun (WGS) entry which is preliminary data.</text>
</comment>
<dbReference type="EMBL" id="CAWUPB010000893">
    <property type="protein sequence ID" value="CAK7328234.1"/>
    <property type="molecule type" value="Genomic_DNA"/>
</dbReference>
<gene>
    <name evidence="1" type="ORF">DCAF_LOCUS5955</name>
</gene>
<accession>A0AAV1R4I0</accession>